<feature type="compositionally biased region" description="Basic and acidic residues" evidence="1">
    <location>
        <begin position="1680"/>
        <end position="1690"/>
    </location>
</feature>
<evidence type="ECO:0000313" key="3">
    <source>
        <dbReference type="Proteomes" id="UP001283361"/>
    </source>
</evidence>
<feature type="region of interest" description="Disordered" evidence="1">
    <location>
        <begin position="270"/>
        <end position="302"/>
    </location>
</feature>
<feature type="compositionally biased region" description="Polar residues" evidence="1">
    <location>
        <begin position="1601"/>
        <end position="1613"/>
    </location>
</feature>
<feature type="compositionally biased region" description="Basic and acidic residues" evidence="1">
    <location>
        <begin position="1586"/>
        <end position="1600"/>
    </location>
</feature>
<sequence>MNLNVSNMTNSVQQILIDNIFIIIRISPKGHDSDIKMFAQRLVLIASKSQTQTERIVKSIVYRTIDDTDVTHVWIDPEETRRAVALIDVHPSENDLVYHVSDQQSRVLAWTEPATSLLVKTNGVSSFSFGAKDKLKMLFTIKKRGGNPVKFVQTFLDYYEIGFENGWDAVKRACDMTWSIGGEDLTVLPLFPCFKEDLEFQILELEDSEKCILPPQVSDSRMADENREEDSQHKTSVSQMENNQFGEDEQFPLMLGDTNEYDFEATEKSKIDMESSHGSQNQDSNIIKRVPKPKPRSRAKCTDQTLALPENNDRINKISFLPMDTARYNDVEKESYIYHAERQGEQPTQRNLTRSSSTLDRIMRREETSDSLSSLLIKNEEIIQCNNLFLGWLLSEMEFASNSEIIVNFDRDNMVLLFQSEDEKKDAWHAAIEEECRHGLQMSRYEETFLMQMNSIITIGLSGYKLVLNTDLGRPKLFVIEAKNMTDDSRNDQIPVQTWISSLVEQKFFSDIPEEWLEDDSAYREVKKLYSPVKIVICKADRRMVLLTLSWQEAKESLTSAARDINNLLILSRKSKKPASNTQSCNWNNKGTGTGFTQDVQTHVDQTFVLIENNDRSNKITSPPMNTEKESYIDHAERQGEQPTQRNLTRSSSKLGGIMRREETSDSLSSLLIKNEGKIQCNNLFLGWLLSEMEFASNSKIIVNFDRDNMVLLFRSEDEKKDAWHAAIEQECRHGPPMLDYEENFLMKMSSIIKSQLSRFKLALRIDQKIPQLLVTEPKNTDSNNGQMSVQAWITSQIEQKSFSDIPEDWFEDDSAYREVQNIHSCVKIVVCEAERKMVLLTLSWEDALKSLSEAEHDINMLLNLWKKKPNQPNKKKQPDIFQSQGGDTISQTIDSLYENEDMSDRESAEQPTNRFVQWPHNYIKFCQQFLKEQIKDIESKHPSLEIQIIDSGFKIQNAYRINEVEHDLSSLKRQIKCSNETFVIPGLLPFLKKEGEYILKEISTRFGCLVYFPVHGQGAHSGSLEMLELTSTCYNGTLLGTAIYGQKRIHLIQGKLTDVDLDMIVDVRTSSDVHEAKLTKGQSGERLFLLLPEWSSPNGFDCHKLFSQQRDRLQTELHLLFAQAAHCNSKKIVMSTSGMRENNCANFPVEDFTEAFRIALQFAETHNTLDVYICETASPLVFKTFEYIFAQNKVAFRTSKEKDWEVIASEETSSVPDYTSLHKTRQISVNIVTQSWLNFLPDEIICLPVIFKTEQMSVPYVNPDDKGLIEKSIFQRFPDGLLPGQAEFVSLPRKKFLIYNCLPWGFDAEKILDVAMTNCFHKGAEETYSKFRFIPPLGYPEHFVAKKVFQHLDKMIPTLKRYSQITILLENESQKKPFEELLKKRNPEQKGLLQSLYSFFLPEKKDTKASDGKTFIVKNQTEKTQLGFLALSENHSHQASQFLFRELSFLIEANTQEFKLNPEMIQEHSDFETMVKSATWMSTRLCTSFGKKKGKKRKKKPQVPLSMHLTLSALALDKVHEFIHRLQVLFGTKIFKTEQPIDGGNNGGKILKKAESYGSLKNEAERSNSFGPNGGEQYIDDESDPRESENATKDDKMESPSENLLMPSTMSDFNEEKQIDGHHGNHQNKHSQIESTISRMDEDSTAESEENIPDVSIKSPSSSDLSSFRTNLQENQDSEGAKKVNNDDTMEWKDNITQATNTIGSQGFLWLYKSNNDSVFLSCDSALNNDLEKAYSDGTFGMKKIGSSHVDLDRMVVEDIDGEKLLIRVETFDASSMDAVVCPEHWCKQNFRILQVGDKGLSGELQNCLKGLTCEILKIEALENPFLYKKYRCKQKQTPGCKDVILWHRISVKSKLFACQYGLHYNFMEIPSENCPEDRPVCWFFEDPQHCFSTHDIQEETTVCIVKAVVQLQSQARYQKYHTISSDAEAYPMNLFTLKVKKQ</sequence>
<feature type="compositionally biased region" description="Acidic residues" evidence="1">
    <location>
        <begin position="1644"/>
        <end position="1653"/>
    </location>
</feature>
<feature type="compositionally biased region" description="Basic residues" evidence="1">
    <location>
        <begin position="289"/>
        <end position="299"/>
    </location>
</feature>
<name>A0AAE1E2N2_9GAST</name>
<evidence type="ECO:0000313" key="2">
    <source>
        <dbReference type="EMBL" id="KAK3791295.1"/>
    </source>
</evidence>
<keyword evidence="3" id="KW-1185">Reference proteome</keyword>
<evidence type="ECO:0000256" key="1">
    <source>
        <dbReference type="SAM" id="MobiDB-lite"/>
    </source>
</evidence>
<feature type="compositionally biased region" description="Polar residues" evidence="1">
    <location>
        <begin position="276"/>
        <end position="285"/>
    </location>
</feature>
<feature type="compositionally biased region" description="Polar residues" evidence="1">
    <location>
        <begin position="234"/>
        <end position="245"/>
    </location>
</feature>
<proteinExistence type="predicted"/>
<feature type="region of interest" description="Disordered" evidence="1">
    <location>
        <begin position="1563"/>
        <end position="1690"/>
    </location>
</feature>
<feature type="compositionally biased region" description="Basic and acidic residues" evidence="1">
    <location>
        <begin position="221"/>
        <end position="233"/>
    </location>
</feature>
<gene>
    <name evidence="2" type="ORF">RRG08_012482</name>
</gene>
<feature type="compositionally biased region" description="Low complexity" evidence="1">
    <location>
        <begin position="1657"/>
        <end position="1668"/>
    </location>
</feature>
<accession>A0AAE1E2N2</accession>
<feature type="compositionally biased region" description="Basic and acidic residues" evidence="1">
    <location>
        <begin position="1615"/>
        <end position="1624"/>
    </location>
</feature>
<dbReference type="EMBL" id="JAWDGP010001473">
    <property type="protein sequence ID" value="KAK3791295.1"/>
    <property type="molecule type" value="Genomic_DNA"/>
</dbReference>
<reference evidence="2" key="1">
    <citation type="journal article" date="2023" name="G3 (Bethesda)">
        <title>A reference genome for the long-term kleptoplast-retaining sea slug Elysia crispata morphotype clarki.</title>
        <authorList>
            <person name="Eastman K.E."/>
            <person name="Pendleton A.L."/>
            <person name="Shaikh M.A."/>
            <person name="Suttiyut T."/>
            <person name="Ogas R."/>
            <person name="Tomko P."/>
            <person name="Gavelis G."/>
            <person name="Widhalm J.R."/>
            <person name="Wisecaver J.H."/>
        </authorList>
    </citation>
    <scope>NUCLEOTIDE SEQUENCE</scope>
    <source>
        <strain evidence="2">ECLA1</strain>
    </source>
</reference>
<dbReference type="Proteomes" id="UP001283361">
    <property type="component" value="Unassembled WGS sequence"/>
</dbReference>
<organism evidence="2 3">
    <name type="scientific">Elysia crispata</name>
    <name type="common">lettuce slug</name>
    <dbReference type="NCBI Taxonomy" id="231223"/>
    <lineage>
        <taxon>Eukaryota</taxon>
        <taxon>Metazoa</taxon>
        <taxon>Spiralia</taxon>
        <taxon>Lophotrochozoa</taxon>
        <taxon>Mollusca</taxon>
        <taxon>Gastropoda</taxon>
        <taxon>Heterobranchia</taxon>
        <taxon>Euthyneura</taxon>
        <taxon>Panpulmonata</taxon>
        <taxon>Sacoglossa</taxon>
        <taxon>Placobranchoidea</taxon>
        <taxon>Plakobranchidae</taxon>
        <taxon>Elysia</taxon>
    </lineage>
</organism>
<feature type="region of interest" description="Disordered" evidence="1">
    <location>
        <begin position="214"/>
        <end position="248"/>
    </location>
</feature>
<comment type="caution">
    <text evidence="2">The sequence shown here is derived from an EMBL/GenBank/DDBJ whole genome shotgun (WGS) entry which is preliminary data.</text>
</comment>
<protein>
    <submittedName>
        <fullName evidence="2">Uncharacterized protein</fullName>
    </submittedName>
</protein>